<feature type="region of interest" description="Disordered" evidence="1">
    <location>
        <begin position="191"/>
        <end position="430"/>
    </location>
</feature>
<evidence type="ECO:0000313" key="4">
    <source>
        <dbReference type="EMBL" id="KAG6771456.1"/>
    </source>
</evidence>
<reference evidence="4" key="1">
    <citation type="journal article" date="2020" name="bioRxiv">
        <title>Hybrid origin of Populus tomentosa Carr. identified through genome sequencing and phylogenomic analysis.</title>
        <authorList>
            <person name="An X."/>
            <person name="Gao K."/>
            <person name="Chen Z."/>
            <person name="Li J."/>
            <person name="Yang X."/>
            <person name="Yang X."/>
            <person name="Zhou J."/>
            <person name="Guo T."/>
            <person name="Zhao T."/>
            <person name="Huang S."/>
            <person name="Miao D."/>
            <person name="Khan W.U."/>
            <person name="Rao P."/>
            <person name="Ye M."/>
            <person name="Lei B."/>
            <person name="Liao W."/>
            <person name="Wang J."/>
            <person name="Ji L."/>
            <person name="Li Y."/>
            <person name="Guo B."/>
            <person name="Mustafa N.S."/>
            <person name="Li S."/>
            <person name="Yun Q."/>
            <person name="Keller S.R."/>
            <person name="Mao J."/>
            <person name="Zhang R."/>
            <person name="Strauss S.H."/>
        </authorList>
    </citation>
    <scope>NUCLEOTIDE SEQUENCE</scope>
    <source>
        <strain evidence="4">GM15</strain>
        <tissue evidence="4">Leaf</tissue>
    </source>
</reference>
<dbReference type="EMBL" id="JAAWWB010000011">
    <property type="protein sequence ID" value="KAG6771456.1"/>
    <property type="molecule type" value="Genomic_DNA"/>
</dbReference>
<feature type="compositionally biased region" description="Basic and acidic residues" evidence="1">
    <location>
        <begin position="211"/>
        <end position="226"/>
    </location>
</feature>
<keyword evidence="2" id="KW-1133">Transmembrane helix</keyword>
<accession>A0A8X8CQ44</accession>
<feature type="compositionally biased region" description="Basic residues" evidence="1">
    <location>
        <begin position="236"/>
        <end position="245"/>
    </location>
</feature>
<keyword evidence="2" id="KW-0812">Transmembrane</keyword>
<name>A0A8X8CQ44_POPTO</name>
<dbReference type="Pfam" id="PF05022">
    <property type="entry name" value="SRP40_C"/>
    <property type="match status" value="1"/>
</dbReference>
<feature type="compositionally biased region" description="Polar residues" evidence="1">
    <location>
        <begin position="405"/>
        <end position="422"/>
    </location>
</feature>
<evidence type="ECO:0000259" key="3">
    <source>
        <dbReference type="Pfam" id="PF05022"/>
    </source>
</evidence>
<feature type="transmembrane region" description="Helical" evidence="2">
    <location>
        <begin position="83"/>
        <end position="104"/>
    </location>
</feature>
<proteinExistence type="predicted"/>
<feature type="compositionally biased region" description="Basic and acidic residues" evidence="1">
    <location>
        <begin position="309"/>
        <end position="319"/>
    </location>
</feature>
<evidence type="ECO:0000256" key="2">
    <source>
        <dbReference type="SAM" id="Phobius"/>
    </source>
</evidence>
<feature type="compositionally biased region" description="Basic and acidic residues" evidence="1">
    <location>
        <begin position="257"/>
        <end position="291"/>
    </location>
</feature>
<evidence type="ECO:0000313" key="5">
    <source>
        <dbReference type="Proteomes" id="UP000886885"/>
    </source>
</evidence>
<protein>
    <recommendedName>
        <fullName evidence="3">Srp40 C-terminal domain-containing protein</fullName>
    </recommendedName>
</protein>
<comment type="caution">
    <text evidence="4">The sequence shown here is derived from an EMBL/GenBank/DDBJ whole genome shotgun (WGS) entry which is preliminary data.</text>
</comment>
<dbReference type="InterPro" id="IPR039191">
    <property type="entry name" value="Nopp140-like"/>
</dbReference>
<feature type="domain" description="Srp40 C-terminal" evidence="3">
    <location>
        <begin position="439"/>
        <end position="512"/>
    </location>
</feature>
<feature type="region of interest" description="Disordered" evidence="1">
    <location>
        <begin position="483"/>
        <end position="504"/>
    </location>
</feature>
<organism evidence="4 5">
    <name type="scientific">Populus tomentosa</name>
    <name type="common">Chinese white poplar</name>
    <dbReference type="NCBI Taxonomy" id="118781"/>
    <lineage>
        <taxon>Eukaryota</taxon>
        <taxon>Viridiplantae</taxon>
        <taxon>Streptophyta</taxon>
        <taxon>Embryophyta</taxon>
        <taxon>Tracheophyta</taxon>
        <taxon>Spermatophyta</taxon>
        <taxon>Magnoliopsida</taxon>
        <taxon>eudicotyledons</taxon>
        <taxon>Gunneridae</taxon>
        <taxon>Pentapetalae</taxon>
        <taxon>rosids</taxon>
        <taxon>fabids</taxon>
        <taxon>Malpighiales</taxon>
        <taxon>Salicaceae</taxon>
        <taxon>Saliceae</taxon>
        <taxon>Populus</taxon>
    </lineage>
</organism>
<dbReference type="AlphaFoldDB" id="A0A8X8CQ44"/>
<dbReference type="OrthoDB" id="5599646at2759"/>
<evidence type="ECO:0000256" key="1">
    <source>
        <dbReference type="SAM" id="MobiDB-lite"/>
    </source>
</evidence>
<gene>
    <name evidence="4" type="ORF">POTOM_022818</name>
</gene>
<dbReference type="InterPro" id="IPR007718">
    <property type="entry name" value="Srp40_C"/>
</dbReference>
<keyword evidence="2" id="KW-0472">Membrane</keyword>
<feature type="compositionally biased region" description="Basic and acidic residues" evidence="1">
    <location>
        <begin position="382"/>
        <end position="403"/>
    </location>
</feature>
<dbReference type="PANTHER" id="PTHR23216">
    <property type="entry name" value="NUCLEOLAR AND COILED-BODY PHOSPHOPROTEIN 1"/>
    <property type="match status" value="1"/>
</dbReference>
<dbReference type="GO" id="GO:0005730">
    <property type="term" value="C:nucleolus"/>
    <property type="evidence" value="ECO:0007669"/>
    <property type="project" value="InterPro"/>
</dbReference>
<feature type="compositionally biased region" description="Basic residues" evidence="1">
    <location>
        <begin position="200"/>
        <end position="209"/>
    </location>
</feature>
<dbReference type="Proteomes" id="UP000886885">
    <property type="component" value="Chromosome 6A"/>
</dbReference>
<sequence>MSKTPVAKTVNINPNLLSFKPRQVLLLSNRPPIMKQVNNTESQILKPEQKTILLHSIANYLENTGGFSKTLKKFKSEAKFEPNAIMCLCCGFLGVLCLFIRFFFGCFVIFVQKDDLGGGSLIDLEEVFCKFLKTSDGTCKKLESSQVQDIQTNGFTKKKKKSDTDAINKKLGTADKVNNSESIEEILTNDTVSTEVKSKENKKKKKNSHSHGQEEQDNTKALKEPADNVAGESPDKKRKDKKKKKSNMESESQVDNVGHHSLEPVATEEKSKDVASSEENKATVSETENKPKDKKKKKNKLSDADADSNDNKNVKYEERKKKKDIVVSENMSVETLDEGKSNNVDSEKDDSKNSKKDVNVKENKSSKKRKRLPSEDDAPQPADEKAVEDSKRRKMESSEEPKENGQANGNLEENVEKSSLQKSMMKEKNGSVELKTVKHFQRVKVDEVVFSDERLKDNSYWAKDGAEDGYGAKAQDVLGQVRGRDFRHEKTKKKRGTYRGGQIDLQSHSIKFNYSDED</sequence>
<feature type="compositionally biased region" description="Basic and acidic residues" evidence="1">
    <location>
        <begin position="337"/>
        <end position="365"/>
    </location>
</feature>
<keyword evidence="5" id="KW-1185">Reference proteome</keyword>
<dbReference type="PANTHER" id="PTHR23216:SF1">
    <property type="entry name" value="NUCLEOLAR AND COILED-BODY PHOSPHOPROTEIN 1"/>
    <property type="match status" value="1"/>
</dbReference>